<organism evidence="1 2">
    <name type="scientific">Phlebia brevispora</name>
    <dbReference type="NCBI Taxonomy" id="194682"/>
    <lineage>
        <taxon>Eukaryota</taxon>
        <taxon>Fungi</taxon>
        <taxon>Dikarya</taxon>
        <taxon>Basidiomycota</taxon>
        <taxon>Agaricomycotina</taxon>
        <taxon>Agaricomycetes</taxon>
        <taxon>Polyporales</taxon>
        <taxon>Meruliaceae</taxon>
        <taxon>Phlebia</taxon>
    </lineage>
</organism>
<comment type="caution">
    <text evidence="1">The sequence shown here is derived from an EMBL/GenBank/DDBJ whole genome shotgun (WGS) entry which is preliminary data.</text>
</comment>
<name>A0ACC1SVA7_9APHY</name>
<proteinExistence type="predicted"/>
<dbReference type="Proteomes" id="UP001148662">
    <property type="component" value="Unassembled WGS sequence"/>
</dbReference>
<accession>A0ACC1SVA7</accession>
<evidence type="ECO:0000313" key="2">
    <source>
        <dbReference type="Proteomes" id="UP001148662"/>
    </source>
</evidence>
<dbReference type="EMBL" id="JANHOG010001005">
    <property type="protein sequence ID" value="KAJ3546976.1"/>
    <property type="molecule type" value="Genomic_DNA"/>
</dbReference>
<keyword evidence="2" id="KW-1185">Reference proteome</keyword>
<protein>
    <submittedName>
        <fullName evidence="1">Uncharacterized protein</fullName>
    </submittedName>
</protein>
<sequence length="1191" mass="131810">MPQQYPPASYQPVYGAPPYTTQPLPQPWDWRDYFITAVISGSIAFGAVSLFRKYVLPHLRPPSATAYEEDRDALTAQFDAAEAMLKEIQAETAAVKTAVEEQKERVDKATLEVEEVVKEMKDGEERTRNEMREIREEITNVRDMLPKMIEKNKESHTQSLAELQQELKSLKALLLNRGPGTPSGISTPIIPPKPTIPAWQLAGITHANSSSSGVSAPASPQAVTPAPPPNGKGKEVESSSSPPVAMFTQWRHTIETLAHSPKSSQDAAAEGSSLDAALRQSLSSSSQLADAALTNIRKSLASQRSGSPGPRSPPNDSQRSRSTLEERLRAKFAIGEASTGTSPNPSTRSTPSSTPTPVTDHPLSPSPSSQVELASNANCPPSPRNIPLPPSPDLSPVIAAPQPVSAVASRALPPDPELETDANPVLYDPLTTEGTEGVQHTLAESVTELSAAPSGEDLPTTVDSPPSSTPVQAASSDCERAEAQNAVSEVEGPSVDPPPSDKSADPVTDAQLVEAPQTEDVVAEQPAEPLSTSLQATANVSPPETIPDVPPHETVSDVPPHETTSDGPLEETVVQEHVTSTMQDGPDIESLRERLKLVEQRFADVSTSFKRLQAEKAAADRILQEMTPVQTIQETDALKDFLQNINFKTEMAQDEIKRLNGKLTRQEERIEELRDTHRLESKSQSEQIHKLRNQVEEAEALLKATQNSAATLEAESRKRDSEITRLQGDVDRMKATVKDEEEKRVKAIGLLKTVRQKLVKAEKERDDAQKEAQTLHAKDKEEREKDKIERQKLQADLERANLDRELAVQALRIQSEKEIAALKERQEKELSALRGQFELDIATSRSIHSRELELRDTRISEVETTVQTLTTEKAELFDQLQMRQAELESSQSHLESLQSQYVEAQYQLREATDRIGLLNEELTESRRYQATKPQDRGPSAEEVTRLLSAAEAKYESRIADLRRQLTAVESERVEGEAEFSKKLQEKVKEIEQLKTVVNASAKDQQEEKNVVVSLRTEIITLKEQAQAYEQAIEELRAEVGKVTEVENAAQTQFTEANARIIALRQQLEEHKAREAQARAHNKTLREELRKVQSSAALLERQRNPGLGYWAAKSEGTEARSPTSSVSDLIKESPRPSSPSTSMSDEEVNFEYLRNVILQFLEHQEMRPHLVRILSTILHFTPQETRRLVAKV</sequence>
<reference evidence="1" key="1">
    <citation type="submission" date="2022-07" db="EMBL/GenBank/DDBJ databases">
        <title>Genome Sequence of Phlebia brevispora.</title>
        <authorList>
            <person name="Buettner E."/>
        </authorList>
    </citation>
    <scope>NUCLEOTIDE SEQUENCE</scope>
    <source>
        <strain evidence="1">MPL23</strain>
    </source>
</reference>
<gene>
    <name evidence="1" type="ORF">NM688_g5452</name>
</gene>
<evidence type="ECO:0000313" key="1">
    <source>
        <dbReference type="EMBL" id="KAJ3546976.1"/>
    </source>
</evidence>